<sequence>MKPSTLLLSTALASLTSAAPTTRSTQHTCEQYGRFSLPPYILYNNLWGASKGAGSQCLDVQGLSGGALSWSTSWSWTGGKHDVKSYANAMVDFTHAPIANIRSMHSKWVWSYSGSGPTADVAYDMFTSSTKGGTPENEVMVWLAALGGAGPISSAYNSGGLAVSTATTTIGGHSFAVYKGSNGAQTVFSFVPSTPITSFAGDVRDFFTYLTRSHSFDDSQYLVSVGAGTEAFTGTNAVFKTTAYSIDIVTGDGHSNTTASST</sequence>
<dbReference type="PANTHER" id="PTHR34002:SF9">
    <property type="entry name" value="XYLOGLUCAN-SPECIFIC ENDO-BETA-1,4-GLUCANASE A"/>
    <property type="match status" value="1"/>
</dbReference>
<evidence type="ECO:0000313" key="4">
    <source>
        <dbReference type="EMBL" id="KAH9808639.1"/>
    </source>
</evidence>
<dbReference type="EMBL" id="RIBY02002600">
    <property type="protein sequence ID" value="KAH9808639.1"/>
    <property type="molecule type" value="Genomic_DNA"/>
</dbReference>
<evidence type="ECO:0000256" key="2">
    <source>
        <dbReference type="RuleBase" id="RU361163"/>
    </source>
</evidence>
<proteinExistence type="inferred from homology"/>
<dbReference type="OrthoDB" id="95118at2759"/>
<keyword evidence="2" id="KW-0624">Polysaccharide degradation</keyword>
<dbReference type="GO" id="GO:0008810">
    <property type="term" value="F:cellulase activity"/>
    <property type="evidence" value="ECO:0007669"/>
    <property type="project" value="InterPro"/>
</dbReference>
<evidence type="ECO:0000313" key="5">
    <source>
        <dbReference type="Proteomes" id="UP001138500"/>
    </source>
</evidence>
<dbReference type="Pfam" id="PF01670">
    <property type="entry name" value="Glyco_hydro_12"/>
    <property type="match status" value="1"/>
</dbReference>
<feature type="chain" id="PRO_5040793432" evidence="3">
    <location>
        <begin position="19"/>
        <end position="262"/>
    </location>
</feature>
<protein>
    <submittedName>
        <fullName evidence="4">Glycoside hydrolase family 12 protein</fullName>
    </submittedName>
</protein>
<reference evidence="4 5" key="1">
    <citation type="journal article" date="2018" name="IMA Fungus">
        <title>IMA Genome-F 10: Nine draft genome sequences of Claviceps purpurea s.lat., including C. arundinis, C. humidiphila, and C. cf. spartinae, pseudomolecules for the pitch canker pathogen Fusarium circinatum, draft genome of Davidsoniella eucalypti, Grosmannia galeiformis, Quambalaria eucalypti, and Teratosphaeria destructans.</title>
        <authorList>
            <person name="Wingfield B.D."/>
            <person name="Liu M."/>
            <person name="Nguyen H.D."/>
            <person name="Lane F.A."/>
            <person name="Morgan S.W."/>
            <person name="De Vos L."/>
            <person name="Wilken P.M."/>
            <person name="Duong T.A."/>
            <person name="Aylward J."/>
            <person name="Coetzee M.P."/>
            <person name="Dadej K."/>
            <person name="De Beer Z.W."/>
            <person name="Findlay W."/>
            <person name="Havenga M."/>
            <person name="Kolarik M."/>
            <person name="Menzies J.G."/>
            <person name="Naidoo K."/>
            <person name="Pochopski O."/>
            <person name="Shoukouhi P."/>
            <person name="Santana Q.C."/>
            <person name="Seifert K.A."/>
            <person name="Soal N."/>
            <person name="Steenkamp E.T."/>
            <person name="Tatham C.T."/>
            <person name="van der Nest M.A."/>
            <person name="Wingfield M.J."/>
        </authorList>
    </citation>
    <scope>NUCLEOTIDE SEQUENCE [LARGE SCALE GENOMIC DNA]</scope>
    <source>
        <strain evidence="4">CMW44962</strain>
    </source>
</reference>
<dbReference type="InterPro" id="IPR013320">
    <property type="entry name" value="ConA-like_dom_sf"/>
</dbReference>
<comment type="caution">
    <text evidence="4">The sequence shown here is derived from an EMBL/GenBank/DDBJ whole genome shotgun (WGS) entry which is preliminary data.</text>
</comment>
<organism evidence="4 5">
    <name type="scientific">Teratosphaeria destructans</name>
    <dbReference type="NCBI Taxonomy" id="418781"/>
    <lineage>
        <taxon>Eukaryota</taxon>
        <taxon>Fungi</taxon>
        <taxon>Dikarya</taxon>
        <taxon>Ascomycota</taxon>
        <taxon>Pezizomycotina</taxon>
        <taxon>Dothideomycetes</taxon>
        <taxon>Dothideomycetidae</taxon>
        <taxon>Mycosphaerellales</taxon>
        <taxon>Teratosphaeriaceae</taxon>
        <taxon>Teratosphaeria</taxon>
    </lineage>
</organism>
<keyword evidence="3" id="KW-0732">Signal</keyword>
<dbReference type="PANTHER" id="PTHR34002">
    <property type="entry name" value="BLR1656 PROTEIN"/>
    <property type="match status" value="1"/>
</dbReference>
<gene>
    <name evidence="4" type="ORF">Tdes44962_MAKER06295</name>
</gene>
<keyword evidence="5" id="KW-1185">Reference proteome</keyword>
<dbReference type="GO" id="GO:0000272">
    <property type="term" value="P:polysaccharide catabolic process"/>
    <property type="evidence" value="ECO:0007669"/>
    <property type="project" value="UniProtKB-KW"/>
</dbReference>
<accession>A0A9W7SHU6</accession>
<keyword evidence="2" id="KW-0326">Glycosidase</keyword>
<keyword evidence="2 4" id="KW-0378">Hydrolase</keyword>
<dbReference type="Gene3D" id="2.60.120.180">
    <property type="match status" value="1"/>
</dbReference>
<name>A0A9W7SHU6_9PEZI</name>
<evidence type="ECO:0000256" key="3">
    <source>
        <dbReference type="SAM" id="SignalP"/>
    </source>
</evidence>
<evidence type="ECO:0000256" key="1">
    <source>
        <dbReference type="ARBA" id="ARBA00005519"/>
    </source>
</evidence>
<keyword evidence="2" id="KW-0119">Carbohydrate metabolism</keyword>
<comment type="similarity">
    <text evidence="1 2">Belongs to the glycosyl hydrolase 12 (cellulase H) family.</text>
</comment>
<dbReference type="Proteomes" id="UP001138500">
    <property type="component" value="Unassembled WGS sequence"/>
</dbReference>
<dbReference type="AlphaFoldDB" id="A0A9W7SHU6"/>
<reference evidence="4 5" key="2">
    <citation type="journal article" date="2021" name="Curr. Genet.">
        <title>Genetic response to nitrogen starvation in the aggressive Eucalyptus foliar pathogen Teratosphaeria destructans.</title>
        <authorList>
            <person name="Havenga M."/>
            <person name="Wingfield B.D."/>
            <person name="Wingfield M.J."/>
            <person name="Dreyer L.L."/>
            <person name="Roets F."/>
            <person name="Aylward J."/>
        </authorList>
    </citation>
    <scope>NUCLEOTIDE SEQUENCE [LARGE SCALE GENOMIC DNA]</scope>
    <source>
        <strain evidence="4">CMW44962</strain>
    </source>
</reference>
<dbReference type="InterPro" id="IPR002594">
    <property type="entry name" value="GH12"/>
</dbReference>
<dbReference type="SUPFAM" id="SSF49899">
    <property type="entry name" value="Concanavalin A-like lectins/glucanases"/>
    <property type="match status" value="1"/>
</dbReference>
<feature type="signal peptide" evidence="3">
    <location>
        <begin position="1"/>
        <end position="18"/>
    </location>
</feature>
<dbReference type="InterPro" id="IPR013319">
    <property type="entry name" value="GH11/12"/>
</dbReference>